<organism evidence="1 2">
    <name type="scientific">Algibacter lectus</name>
    <dbReference type="NCBI Taxonomy" id="221126"/>
    <lineage>
        <taxon>Bacteria</taxon>
        <taxon>Pseudomonadati</taxon>
        <taxon>Bacteroidota</taxon>
        <taxon>Flavobacteriia</taxon>
        <taxon>Flavobacteriales</taxon>
        <taxon>Flavobacteriaceae</taxon>
        <taxon>Algibacter</taxon>
    </lineage>
</organism>
<name>A0A090X632_9FLAO</name>
<dbReference type="EMBL" id="BBNU01000011">
    <property type="protein sequence ID" value="GAL80577.1"/>
    <property type="molecule type" value="Genomic_DNA"/>
</dbReference>
<reference evidence="1 2" key="1">
    <citation type="journal article" date="2014" name="Genome Announc.">
        <title>Draft Genome Sequences of Marine Flavobacterium Algibacter lectus Strains SS8 and NR4.</title>
        <authorList>
            <person name="Takatani N."/>
            <person name="Nakanishi M."/>
            <person name="Meirelles P."/>
            <person name="Mino S."/>
            <person name="Suda W."/>
            <person name="Oshima K."/>
            <person name="Hattori M."/>
            <person name="Ohkuma M."/>
            <person name="Hosokawa M."/>
            <person name="Miyashita K."/>
            <person name="Thompson F.L."/>
            <person name="Niwa A."/>
            <person name="Sawabe T."/>
            <person name="Sawabe T."/>
        </authorList>
    </citation>
    <scope>NUCLEOTIDE SEQUENCE [LARGE SCALE GENOMIC DNA]</scope>
    <source>
        <strain evidence="2">JCM19274</strain>
    </source>
</reference>
<dbReference type="AlphaFoldDB" id="A0A090X632"/>
<proteinExistence type="predicted"/>
<accession>A0A090X632</accession>
<gene>
    <name evidence="1" type="ORF">JCM19274_1203</name>
</gene>
<evidence type="ECO:0000313" key="2">
    <source>
        <dbReference type="Proteomes" id="UP000029643"/>
    </source>
</evidence>
<evidence type="ECO:0000313" key="1">
    <source>
        <dbReference type="EMBL" id="GAL80577.1"/>
    </source>
</evidence>
<comment type="caution">
    <text evidence="1">The sequence shown here is derived from an EMBL/GenBank/DDBJ whole genome shotgun (WGS) entry which is preliminary data.</text>
</comment>
<dbReference type="Proteomes" id="UP000029643">
    <property type="component" value="Unassembled WGS sequence"/>
</dbReference>
<sequence>MEAVLEQIELGKKQSILAFEYNAPHFDTLGIFILSMS</sequence>
<protein>
    <submittedName>
        <fullName evidence="1">Uncharacterized protein</fullName>
    </submittedName>
</protein>